<dbReference type="AlphaFoldDB" id="A0A835Z476"/>
<evidence type="ECO:0000313" key="3">
    <source>
        <dbReference type="Proteomes" id="UP000664859"/>
    </source>
</evidence>
<reference evidence="2" key="1">
    <citation type="submission" date="2021-02" db="EMBL/GenBank/DDBJ databases">
        <title>First Annotated Genome of the Yellow-green Alga Tribonema minus.</title>
        <authorList>
            <person name="Mahan K.M."/>
        </authorList>
    </citation>
    <scope>NUCLEOTIDE SEQUENCE</scope>
    <source>
        <strain evidence="2">UTEX B ZZ1240</strain>
    </source>
</reference>
<evidence type="ECO:0000313" key="2">
    <source>
        <dbReference type="EMBL" id="KAG5186511.1"/>
    </source>
</evidence>
<dbReference type="EMBL" id="JAFCMP010000112">
    <property type="protein sequence ID" value="KAG5186511.1"/>
    <property type="molecule type" value="Genomic_DNA"/>
</dbReference>
<comment type="caution">
    <text evidence="2">The sequence shown here is derived from an EMBL/GenBank/DDBJ whole genome shotgun (WGS) entry which is preliminary data.</text>
</comment>
<keyword evidence="3" id="KW-1185">Reference proteome</keyword>
<name>A0A835Z476_9STRA</name>
<gene>
    <name evidence="2" type="ORF">JKP88DRAFT_309836</name>
</gene>
<organism evidence="2 3">
    <name type="scientific">Tribonema minus</name>
    <dbReference type="NCBI Taxonomy" id="303371"/>
    <lineage>
        <taxon>Eukaryota</taxon>
        <taxon>Sar</taxon>
        <taxon>Stramenopiles</taxon>
        <taxon>Ochrophyta</taxon>
        <taxon>PX clade</taxon>
        <taxon>Xanthophyceae</taxon>
        <taxon>Tribonematales</taxon>
        <taxon>Tribonemataceae</taxon>
        <taxon>Tribonema</taxon>
    </lineage>
</organism>
<feature type="region of interest" description="Disordered" evidence="1">
    <location>
        <begin position="1"/>
        <end position="29"/>
    </location>
</feature>
<dbReference type="Proteomes" id="UP000664859">
    <property type="component" value="Unassembled WGS sequence"/>
</dbReference>
<evidence type="ECO:0000256" key="1">
    <source>
        <dbReference type="SAM" id="MobiDB-lite"/>
    </source>
</evidence>
<accession>A0A835Z476</accession>
<sequence>MSHGRHFALGSKSNGCGHPSTASAGDGSEPPIVPELVRLLASVQFCEPGVQPGRRRTQALVLRNAFVAVVLLAAFAGNVDVLSAVAERYQEESSEQAIGFYYAHLLAPQGQRRPAADVARAREAAEAQAQQICASVRPGDTGMQQALADLLLPVSSMLSSDQAMVPMVLEQTPAGQQRSAALTDLGYTWPSSSRLWFREAEARAMYDHEGQLLVALPQEVCGNINALANRLVVVNVRRLLAALLIDHCALDGIFFELIDGDYEEIELAQVIVLQGWCCGGSRPWMRVRIPGNEGGRTAINVCFVVLVSLRLASTAACRATALTSSTAAPAHMLVSPDKPSLSVERGVESMRVLFQ</sequence>
<protein>
    <submittedName>
        <fullName evidence="2">Uncharacterized protein</fullName>
    </submittedName>
</protein>
<proteinExistence type="predicted"/>